<dbReference type="Pfam" id="PF06271">
    <property type="entry name" value="RDD"/>
    <property type="match status" value="1"/>
</dbReference>
<evidence type="ECO:0000256" key="6">
    <source>
        <dbReference type="SAM" id="MobiDB-lite"/>
    </source>
</evidence>
<evidence type="ECO:0000256" key="2">
    <source>
        <dbReference type="ARBA" id="ARBA00022475"/>
    </source>
</evidence>
<evidence type="ECO:0000313" key="9">
    <source>
        <dbReference type="EMBL" id="MFC0049859.1"/>
    </source>
</evidence>
<gene>
    <name evidence="9" type="ORF">ACFFJP_16280</name>
</gene>
<evidence type="ECO:0000259" key="8">
    <source>
        <dbReference type="Pfam" id="PF06271"/>
    </source>
</evidence>
<feature type="domain" description="RDD" evidence="8">
    <location>
        <begin position="43"/>
        <end position="175"/>
    </location>
</feature>
<protein>
    <submittedName>
        <fullName evidence="9">RDD family protein</fullName>
    </submittedName>
</protein>
<proteinExistence type="predicted"/>
<keyword evidence="4 7" id="KW-1133">Transmembrane helix</keyword>
<dbReference type="RefSeq" id="WP_377246517.1">
    <property type="nucleotide sequence ID" value="NZ_JBHLXP010000004.1"/>
</dbReference>
<keyword evidence="3 7" id="KW-0812">Transmembrane</keyword>
<evidence type="ECO:0000256" key="1">
    <source>
        <dbReference type="ARBA" id="ARBA00004651"/>
    </source>
</evidence>
<dbReference type="InterPro" id="IPR051791">
    <property type="entry name" value="Pra-immunoreactive"/>
</dbReference>
<feature type="transmembrane region" description="Helical" evidence="7">
    <location>
        <begin position="81"/>
        <end position="102"/>
    </location>
</feature>
<dbReference type="PANTHER" id="PTHR36115:SF4">
    <property type="entry name" value="MEMBRANE PROTEIN"/>
    <property type="match status" value="1"/>
</dbReference>
<dbReference type="EMBL" id="JBHLXP010000004">
    <property type="protein sequence ID" value="MFC0049859.1"/>
    <property type="molecule type" value="Genomic_DNA"/>
</dbReference>
<evidence type="ECO:0000256" key="5">
    <source>
        <dbReference type="ARBA" id="ARBA00023136"/>
    </source>
</evidence>
<evidence type="ECO:0000256" key="3">
    <source>
        <dbReference type="ARBA" id="ARBA00022692"/>
    </source>
</evidence>
<dbReference type="Proteomes" id="UP001589813">
    <property type="component" value="Unassembled WGS sequence"/>
</dbReference>
<feature type="transmembrane region" description="Helical" evidence="7">
    <location>
        <begin position="49"/>
        <end position="69"/>
    </location>
</feature>
<name>A0ABV6BG60_9GAMM</name>
<keyword evidence="2" id="KW-1003">Cell membrane</keyword>
<comment type="subcellular location">
    <subcellularLocation>
        <location evidence="1">Cell membrane</location>
        <topology evidence="1">Multi-pass membrane protein</topology>
    </subcellularLocation>
</comment>
<evidence type="ECO:0000256" key="7">
    <source>
        <dbReference type="SAM" id="Phobius"/>
    </source>
</evidence>
<keyword evidence="10" id="KW-1185">Reference proteome</keyword>
<dbReference type="InterPro" id="IPR010432">
    <property type="entry name" value="RDD"/>
</dbReference>
<sequence>MNKEETTIPLDQQQDVAETAQPHAAAVSSVDTPANVRLAGQPASRKDRFLGWLIDLVLQVLASAPFFWYMGLEAFQNPTPALMLANSANAILVYLALHGYLLHKYGQTIGKAEFGMRIEMLNGEKANLQHIVLWRYLPVILMSFVPVIGQWLTGLLDPLLIFRKDRRCLHDHIAGTQVNYCYRGEELLTETATVAEPTEASPAATATTAETEQQR</sequence>
<feature type="transmembrane region" description="Helical" evidence="7">
    <location>
        <begin position="133"/>
        <end position="152"/>
    </location>
</feature>
<organism evidence="9 10">
    <name type="scientific">Rheinheimera tilapiae</name>
    <dbReference type="NCBI Taxonomy" id="875043"/>
    <lineage>
        <taxon>Bacteria</taxon>
        <taxon>Pseudomonadati</taxon>
        <taxon>Pseudomonadota</taxon>
        <taxon>Gammaproteobacteria</taxon>
        <taxon>Chromatiales</taxon>
        <taxon>Chromatiaceae</taxon>
        <taxon>Rheinheimera</taxon>
    </lineage>
</organism>
<comment type="caution">
    <text evidence="9">The sequence shown here is derived from an EMBL/GenBank/DDBJ whole genome shotgun (WGS) entry which is preliminary data.</text>
</comment>
<keyword evidence="5 7" id="KW-0472">Membrane</keyword>
<dbReference type="PANTHER" id="PTHR36115">
    <property type="entry name" value="PROLINE-RICH ANTIGEN HOMOLOG-RELATED"/>
    <property type="match status" value="1"/>
</dbReference>
<accession>A0ABV6BG60</accession>
<feature type="region of interest" description="Disordered" evidence="6">
    <location>
        <begin position="193"/>
        <end position="215"/>
    </location>
</feature>
<evidence type="ECO:0000256" key="4">
    <source>
        <dbReference type="ARBA" id="ARBA00022989"/>
    </source>
</evidence>
<reference evidence="9 10" key="1">
    <citation type="submission" date="2024-09" db="EMBL/GenBank/DDBJ databases">
        <authorList>
            <person name="Sun Q."/>
            <person name="Mori K."/>
        </authorList>
    </citation>
    <scope>NUCLEOTIDE SEQUENCE [LARGE SCALE GENOMIC DNA]</scope>
    <source>
        <strain evidence="9 10">KCTC 23315</strain>
    </source>
</reference>
<evidence type="ECO:0000313" key="10">
    <source>
        <dbReference type="Proteomes" id="UP001589813"/>
    </source>
</evidence>